<evidence type="ECO:0000313" key="2">
    <source>
        <dbReference type="Proteomes" id="UP000051886"/>
    </source>
</evidence>
<name>A0A0R2LAS7_9LACO</name>
<evidence type="ECO:0000313" key="1">
    <source>
        <dbReference type="EMBL" id="KRN95831.1"/>
    </source>
</evidence>
<keyword evidence="2" id="KW-1185">Reference proteome</keyword>
<sequence>MEHFVKSGLVDRSFLLDHLQIKQLEKLVKQHKNSDHAQAELIKNEIEQRFLNNHARLS</sequence>
<accession>A0A0R2LAS7</accession>
<dbReference type="EMBL" id="JQCN01000069">
    <property type="protein sequence ID" value="KRN95831.1"/>
    <property type="molecule type" value="Genomic_DNA"/>
</dbReference>
<dbReference type="PATRIC" id="fig|449659.4.peg.858"/>
<organism evidence="1 2">
    <name type="scientific">Ligilactobacillus pobuzihii</name>
    <dbReference type="NCBI Taxonomy" id="449659"/>
    <lineage>
        <taxon>Bacteria</taxon>
        <taxon>Bacillati</taxon>
        <taxon>Bacillota</taxon>
        <taxon>Bacilli</taxon>
        <taxon>Lactobacillales</taxon>
        <taxon>Lactobacillaceae</taxon>
        <taxon>Ligilactobacillus</taxon>
    </lineage>
</organism>
<reference evidence="1 2" key="1">
    <citation type="journal article" date="2015" name="Genome Announc.">
        <title>Expanding the biotechnology potential of lactobacilli through comparative genomics of 213 strains and associated genera.</title>
        <authorList>
            <person name="Sun Z."/>
            <person name="Harris H.M."/>
            <person name="McCann A."/>
            <person name="Guo C."/>
            <person name="Argimon S."/>
            <person name="Zhang W."/>
            <person name="Yang X."/>
            <person name="Jeffery I.B."/>
            <person name="Cooney J.C."/>
            <person name="Kagawa T.F."/>
            <person name="Liu W."/>
            <person name="Song Y."/>
            <person name="Salvetti E."/>
            <person name="Wrobel A."/>
            <person name="Rasinkangas P."/>
            <person name="Parkhill J."/>
            <person name="Rea M.C."/>
            <person name="O'Sullivan O."/>
            <person name="Ritari J."/>
            <person name="Douillard F.P."/>
            <person name="Paul Ross R."/>
            <person name="Yang R."/>
            <person name="Briner A.E."/>
            <person name="Felis G.E."/>
            <person name="de Vos W.M."/>
            <person name="Barrangou R."/>
            <person name="Klaenhammer T.R."/>
            <person name="Caufield P.W."/>
            <person name="Cui Y."/>
            <person name="Zhang H."/>
            <person name="O'Toole P.W."/>
        </authorList>
    </citation>
    <scope>NUCLEOTIDE SEQUENCE [LARGE SCALE GENOMIC DNA]</scope>
    <source>
        <strain evidence="1 2">NBRC 103219</strain>
    </source>
</reference>
<proteinExistence type="predicted"/>
<gene>
    <name evidence="1" type="ORF">IV66_GL000853</name>
</gene>
<dbReference type="Proteomes" id="UP000051886">
    <property type="component" value="Unassembled WGS sequence"/>
</dbReference>
<protein>
    <submittedName>
        <fullName evidence="1">Uncharacterized protein</fullName>
    </submittedName>
</protein>
<comment type="caution">
    <text evidence="1">The sequence shown here is derived from an EMBL/GenBank/DDBJ whole genome shotgun (WGS) entry which is preliminary data.</text>
</comment>
<dbReference type="AlphaFoldDB" id="A0A0R2LAS7"/>